<dbReference type="Gene3D" id="3.40.50.2000">
    <property type="entry name" value="Glycogen Phosphorylase B"/>
    <property type="match status" value="2"/>
</dbReference>
<dbReference type="PANTHER" id="PTHR45947:SF3">
    <property type="entry name" value="SULFOQUINOVOSYL TRANSFERASE SQD2"/>
    <property type="match status" value="1"/>
</dbReference>
<evidence type="ECO:0000259" key="1">
    <source>
        <dbReference type="Pfam" id="PF00534"/>
    </source>
</evidence>
<protein>
    <submittedName>
        <fullName evidence="2">Glycosyltransferase WbuB</fullName>
    </submittedName>
</protein>
<dbReference type="PANTHER" id="PTHR45947">
    <property type="entry name" value="SULFOQUINOVOSYL TRANSFERASE SQD2"/>
    <property type="match status" value="1"/>
</dbReference>
<reference evidence="2 3" key="1">
    <citation type="journal article" date="2018" name="Front. Microbiol.">
        <title>Description and Comparative Genomics of Macrococcus caseolyticus subsp. hominis subsp. nov., Macrococcus goetzii sp. nov., Macrococcus epidermidis sp. nov., and Macrococcus bohemicus sp. nov., Novel Macrococci From Human Clinical Material With Virulence Potential and Suspected Uptake of Foreign DNA by Natural Transformation.</title>
        <authorList>
            <person name="Maslanova I."/>
            <person name="Wertheimer Z."/>
            <person name="Sedlacek I."/>
            <person name="Svec P."/>
            <person name="Indrakova A."/>
            <person name="Kovarovic V."/>
            <person name="Schumann P."/>
            <person name="Sproer C."/>
            <person name="Kralova S."/>
            <person name="Sedo O."/>
            <person name="Kristofova L."/>
            <person name="Vrbovska V."/>
            <person name="Fuzik T."/>
            <person name="Petras P."/>
            <person name="Zdrahal Z."/>
            <person name="Ruzickova V."/>
            <person name="Doskar J."/>
            <person name="Pantucek R."/>
        </authorList>
    </citation>
    <scope>NUCLEOTIDE SEQUENCE [LARGE SCALE GENOMIC DNA]</scope>
    <source>
        <strain evidence="2 3">CCM 4927</strain>
    </source>
</reference>
<proteinExistence type="predicted"/>
<dbReference type="RefSeq" id="WP_099580608.1">
    <property type="nucleotide sequence ID" value="NZ_MJBI02000001.1"/>
</dbReference>
<dbReference type="Pfam" id="PF00534">
    <property type="entry name" value="Glycos_transf_1"/>
    <property type="match status" value="1"/>
</dbReference>
<evidence type="ECO:0000313" key="2">
    <source>
        <dbReference type="EMBL" id="RAI83075.1"/>
    </source>
</evidence>
<dbReference type="InterPro" id="IPR001296">
    <property type="entry name" value="Glyco_trans_1"/>
</dbReference>
<comment type="caution">
    <text evidence="2">The sequence shown here is derived from an EMBL/GenBank/DDBJ whole genome shotgun (WGS) entry which is preliminary data.</text>
</comment>
<dbReference type="AlphaFoldDB" id="A0A2G5NPH6"/>
<dbReference type="GO" id="GO:0016758">
    <property type="term" value="F:hexosyltransferase activity"/>
    <property type="evidence" value="ECO:0007669"/>
    <property type="project" value="TreeGrafter"/>
</dbReference>
<organism evidence="2 3">
    <name type="scientific">Macrococcoides goetzii</name>
    <dbReference type="NCBI Taxonomy" id="1891097"/>
    <lineage>
        <taxon>Bacteria</taxon>
        <taxon>Bacillati</taxon>
        <taxon>Bacillota</taxon>
        <taxon>Bacilli</taxon>
        <taxon>Bacillales</taxon>
        <taxon>Staphylococcaceae</taxon>
        <taxon>Macrococcoides</taxon>
    </lineage>
</organism>
<sequence length="401" mass="46877">MGRVLLVTQNFYPEIGSGANRYKNIFTLLNKNGIEADVLTSDPSYPNASMYKTDEYWNDIYINDKKRQIFRIQTLLDKQSKSHIKRIMYYIEIMLHTYKFINKNAKHYESIIVTSPNIFMPLAIAPLKKKIEAEIILDVRDLWPDSIYALNIKWINLFKPVLNYLERYIYNQSAKIIYNHRGFKNHILKRMKIKDKPLLYLPNSINKEELNSVLTKKVEDFTVFYSGNLGFAQNSDELLGIAQRLNQLNIKFDAIVYGLHANEFKENVRKLNLEHVTIYDVLPRLECLKFMKARHLSLSLLIEDDIFMNILPGKIIDSISLGIPVITNIGNEASEMINNNFLGYAKEKASIDDIIKNIQTFKLDSEKYEHYCNNCSDYTTKHLVWDNNIKALIELINKEKK</sequence>
<dbReference type="SUPFAM" id="SSF53756">
    <property type="entry name" value="UDP-Glycosyltransferase/glycogen phosphorylase"/>
    <property type="match status" value="1"/>
</dbReference>
<gene>
    <name evidence="2" type="ORF">BFS35_005130</name>
</gene>
<evidence type="ECO:0000313" key="3">
    <source>
        <dbReference type="Proteomes" id="UP000229523"/>
    </source>
</evidence>
<accession>A0A2G5NPH6</accession>
<dbReference type="Proteomes" id="UP000229523">
    <property type="component" value="Unassembled WGS sequence"/>
</dbReference>
<dbReference type="EMBL" id="MJBI02000001">
    <property type="protein sequence ID" value="RAI83075.1"/>
    <property type="molecule type" value="Genomic_DNA"/>
</dbReference>
<feature type="domain" description="Glycosyl transferase family 1" evidence="1">
    <location>
        <begin position="207"/>
        <end position="373"/>
    </location>
</feature>
<name>A0A2G5NPH6_9STAP</name>
<dbReference type="InterPro" id="IPR050194">
    <property type="entry name" value="Glycosyltransferase_grp1"/>
</dbReference>
<dbReference type="CDD" id="cd03794">
    <property type="entry name" value="GT4_WbuB-like"/>
    <property type="match status" value="1"/>
</dbReference>
<keyword evidence="3" id="KW-1185">Reference proteome</keyword>